<dbReference type="Proteomes" id="UP000737171">
    <property type="component" value="Unassembled WGS sequence"/>
</dbReference>
<comment type="caution">
    <text evidence="1">The sequence shown here is derived from an EMBL/GenBank/DDBJ whole genome shotgun (WGS) entry which is preliminary data.</text>
</comment>
<proteinExistence type="predicted"/>
<organism evidence="1 2">
    <name type="scientific">Pseudaquabacterium terrae</name>
    <dbReference type="NCBI Taxonomy" id="2732868"/>
    <lineage>
        <taxon>Bacteria</taxon>
        <taxon>Pseudomonadati</taxon>
        <taxon>Pseudomonadota</taxon>
        <taxon>Betaproteobacteria</taxon>
        <taxon>Burkholderiales</taxon>
        <taxon>Sphaerotilaceae</taxon>
        <taxon>Pseudaquabacterium</taxon>
    </lineage>
</organism>
<sequence length="102" mass="11479">MSDGDAIAGGLDALVGQLQRLQLQAAEQYQPVVDALVRAGSRDVQQIEHTLDGLLDFCGHEPVLEMYRRLCRHYWDIDPTATADYVKAYRERWDSEEDGGQA</sequence>
<accession>A0ABX2EU67</accession>
<dbReference type="EMBL" id="JABRWJ010000021">
    <property type="protein sequence ID" value="NRF72260.1"/>
    <property type="molecule type" value="Genomic_DNA"/>
</dbReference>
<evidence type="ECO:0000313" key="1">
    <source>
        <dbReference type="EMBL" id="NRF72260.1"/>
    </source>
</evidence>
<reference evidence="1 2" key="1">
    <citation type="submission" date="2020-05" db="EMBL/GenBank/DDBJ databases">
        <title>Aquincola sp. isolate from soil.</title>
        <authorList>
            <person name="Han J."/>
            <person name="Kim D.-U."/>
        </authorList>
    </citation>
    <scope>NUCLEOTIDE SEQUENCE [LARGE SCALE GENOMIC DNA]</scope>
    <source>
        <strain evidence="1 2">S2</strain>
    </source>
</reference>
<gene>
    <name evidence="1" type="ORF">HLB44_35275</name>
</gene>
<dbReference type="RefSeq" id="WP_173135159.1">
    <property type="nucleotide sequence ID" value="NZ_JABRWJ010000021.1"/>
</dbReference>
<evidence type="ECO:0000313" key="2">
    <source>
        <dbReference type="Proteomes" id="UP000737171"/>
    </source>
</evidence>
<keyword evidence="2" id="KW-1185">Reference proteome</keyword>
<protein>
    <submittedName>
        <fullName evidence="1">Uncharacterized protein</fullName>
    </submittedName>
</protein>
<name>A0ABX2EU67_9BURK</name>